<feature type="domain" description="DNA mismatch repair protein S5" evidence="7">
    <location>
        <begin position="212"/>
        <end position="330"/>
    </location>
</feature>
<evidence type="ECO:0000313" key="8">
    <source>
        <dbReference type="EMBL" id="MET3730681.1"/>
    </source>
</evidence>
<dbReference type="InterPro" id="IPR037198">
    <property type="entry name" value="MutL_C_sf"/>
</dbReference>
<reference evidence="8 9" key="1">
    <citation type="submission" date="2024-06" db="EMBL/GenBank/DDBJ databases">
        <title>Genomic Encyclopedia of Type Strains, Phase IV (KMG-IV): sequencing the most valuable type-strain genomes for metagenomic binning, comparative biology and taxonomic classification.</title>
        <authorList>
            <person name="Goeker M."/>
        </authorList>
    </citation>
    <scope>NUCLEOTIDE SEQUENCE [LARGE SCALE GENOMIC DNA]</scope>
    <source>
        <strain evidence="8 9">DSM 29388</strain>
    </source>
</reference>
<dbReference type="InterPro" id="IPR020568">
    <property type="entry name" value="Ribosomal_Su5_D2-typ_SF"/>
</dbReference>
<dbReference type="PROSITE" id="PS00058">
    <property type="entry name" value="DNA_MISMATCH_REPAIR_1"/>
    <property type="match status" value="1"/>
</dbReference>
<keyword evidence="9" id="KW-1185">Reference proteome</keyword>
<evidence type="ECO:0000259" key="6">
    <source>
        <dbReference type="SMART" id="SM00853"/>
    </source>
</evidence>
<dbReference type="InterPro" id="IPR013507">
    <property type="entry name" value="DNA_mismatch_S5_2-like"/>
</dbReference>
<dbReference type="SUPFAM" id="SSF118116">
    <property type="entry name" value="DNA mismatch repair protein MutL"/>
    <property type="match status" value="1"/>
</dbReference>
<keyword evidence="4 5" id="KW-0234">DNA repair</keyword>
<evidence type="ECO:0000313" key="9">
    <source>
        <dbReference type="Proteomes" id="UP001549146"/>
    </source>
</evidence>
<evidence type="ECO:0000259" key="7">
    <source>
        <dbReference type="SMART" id="SM01340"/>
    </source>
</evidence>
<evidence type="ECO:0000256" key="3">
    <source>
        <dbReference type="ARBA" id="ARBA00022763"/>
    </source>
</evidence>
<organism evidence="8 9">
    <name type="scientific">Moheibacter stercoris</name>
    <dbReference type="NCBI Taxonomy" id="1628251"/>
    <lineage>
        <taxon>Bacteria</taxon>
        <taxon>Pseudomonadati</taxon>
        <taxon>Bacteroidota</taxon>
        <taxon>Flavobacteriia</taxon>
        <taxon>Flavobacteriales</taxon>
        <taxon>Weeksellaceae</taxon>
        <taxon>Moheibacter</taxon>
    </lineage>
</organism>
<comment type="function">
    <text evidence="5">This protein is involved in the repair of mismatches in DNA. It is required for dam-dependent methyl-directed DNA mismatch repair. May act as a 'molecular matchmaker', a protein that promotes the formation of a stable complex between two or more DNA-binding proteins in an ATP-dependent manner without itself being part of a final effector complex.</text>
</comment>
<protein>
    <recommendedName>
        <fullName evidence="2 5">DNA mismatch repair protein MutL</fullName>
    </recommendedName>
</protein>
<dbReference type="Gene3D" id="3.30.1540.20">
    <property type="entry name" value="MutL, C-terminal domain, dimerisation subdomain"/>
    <property type="match status" value="1"/>
</dbReference>
<dbReference type="SMART" id="SM00853">
    <property type="entry name" value="MutL_C"/>
    <property type="match status" value="1"/>
</dbReference>
<dbReference type="SUPFAM" id="SSF54211">
    <property type="entry name" value="Ribosomal protein S5 domain 2-like"/>
    <property type="match status" value="1"/>
</dbReference>
<dbReference type="InterPro" id="IPR042120">
    <property type="entry name" value="MutL_C_dimsub"/>
</dbReference>
<evidence type="ECO:0000256" key="2">
    <source>
        <dbReference type="ARBA" id="ARBA00021975"/>
    </source>
</evidence>
<dbReference type="HAMAP" id="MF_00149">
    <property type="entry name" value="DNA_mis_repair"/>
    <property type="match status" value="1"/>
</dbReference>
<dbReference type="Pfam" id="PF01119">
    <property type="entry name" value="DNA_mis_repair"/>
    <property type="match status" value="1"/>
</dbReference>
<dbReference type="RefSeq" id="WP_354505952.1">
    <property type="nucleotide sequence ID" value="NZ_JBEPMO010000001.1"/>
</dbReference>
<evidence type="ECO:0000256" key="1">
    <source>
        <dbReference type="ARBA" id="ARBA00006082"/>
    </source>
</evidence>
<dbReference type="InterPro" id="IPR038973">
    <property type="entry name" value="MutL/Mlh/Pms-like"/>
</dbReference>
<dbReference type="SMART" id="SM01340">
    <property type="entry name" value="DNA_mis_repair"/>
    <property type="match status" value="1"/>
</dbReference>
<dbReference type="Proteomes" id="UP001549146">
    <property type="component" value="Unassembled WGS sequence"/>
</dbReference>
<dbReference type="InterPro" id="IPR042121">
    <property type="entry name" value="MutL_C_regsub"/>
</dbReference>
<dbReference type="Gene3D" id="3.30.230.10">
    <property type="match status" value="1"/>
</dbReference>
<dbReference type="InterPro" id="IPR020667">
    <property type="entry name" value="DNA_mismatch_repair_MutL"/>
</dbReference>
<dbReference type="InterPro" id="IPR014721">
    <property type="entry name" value="Ribsml_uS5_D2-typ_fold_subgr"/>
</dbReference>
<dbReference type="Gene3D" id="3.30.1370.100">
    <property type="entry name" value="MutL, C-terminal domain, regulatory subdomain"/>
    <property type="match status" value="1"/>
</dbReference>
<dbReference type="Pfam" id="PF08676">
    <property type="entry name" value="MutL_C"/>
    <property type="match status" value="1"/>
</dbReference>
<evidence type="ECO:0000256" key="4">
    <source>
        <dbReference type="ARBA" id="ARBA00023204"/>
    </source>
</evidence>
<accession>A0ABV2LQI6</accession>
<name>A0ABV2LQI6_9FLAO</name>
<dbReference type="InterPro" id="IPR036890">
    <property type="entry name" value="HATPase_C_sf"/>
</dbReference>
<comment type="similarity">
    <text evidence="1 5">Belongs to the DNA mismatch repair MutL/HexB family.</text>
</comment>
<dbReference type="PANTHER" id="PTHR10073:SF12">
    <property type="entry name" value="DNA MISMATCH REPAIR PROTEIN MLH1"/>
    <property type="match status" value="1"/>
</dbReference>
<evidence type="ECO:0000256" key="5">
    <source>
        <dbReference type="HAMAP-Rule" id="MF_00149"/>
    </source>
</evidence>
<sequence length="594" mass="67572">MISTGDVIQLLPDHVANQIAAGEVVQRPASIVKELIENAVDAGATEIDLIVKDAGRTLVQVIDNGSGMSVTDLRLAFERHATSKIRTTEDIFQIQTKGFRGEALASIAAVAQIDAVTKTDSEEVGNRLIIEGGQVRDQLPAAHPRGTSLSVKNLFYNVPARRNFLKSNQVELRHIQEEFLRVALAHEKISFRFFHNDAEVYILKSGNLKQRIVQIFGRKIEAQLVPISEETEIVKISGFVGKPESAKKQRGEQYFFVNNRFIKSPYLHKAITEAFENLLPNQYVPSYFLYLEIDPSKIDINIHPTKTEIKFEDEYAIFAVLRSAVKHSLGQFNIMPSLDFDQNPDWAFIPSAPKNGSIKVPEIRVDKDYNPFETKPTPSQIRPVHEFYQSFTEFETENNHPEFLLNQEEIAFQEQAVMQWMNKYLVTQHQGELLIIDQNRAHQLVIFEKLKQNGTGNALSQRLLFPVEILSNETEIQLLKNIEMDLVKFGFDVEFHGEIISVNALPTEVDTEKVPEIFTDFLHELETHDQVQFDVEISKIIAKNTAIRKGEALMPEQAKHLAQQLLHLPEPNFSPYGKPIFVQLQEVEISKKLK</sequence>
<dbReference type="SUPFAM" id="SSF55874">
    <property type="entry name" value="ATPase domain of HSP90 chaperone/DNA topoisomerase II/histidine kinase"/>
    <property type="match status" value="1"/>
</dbReference>
<dbReference type="InterPro" id="IPR002099">
    <property type="entry name" value="MutL/Mlh/PMS"/>
</dbReference>
<dbReference type="InterPro" id="IPR014790">
    <property type="entry name" value="MutL_C"/>
</dbReference>
<keyword evidence="3 5" id="KW-0227">DNA damage</keyword>
<dbReference type="PANTHER" id="PTHR10073">
    <property type="entry name" value="DNA MISMATCH REPAIR PROTEIN MLH, PMS, MUTL"/>
    <property type="match status" value="1"/>
</dbReference>
<gene>
    <name evidence="5" type="primary">mutL</name>
    <name evidence="8" type="ORF">ABID46_000233</name>
</gene>
<dbReference type="Gene3D" id="3.30.565.10">
    <property type="entry name" value="Histidine kinase-like ATPase, C-terminal domain"/>
    <property type="match status" value="1"/>
</dbReference>
<dbReference type="CDD" id="cd00782">
    <property type="entry name" value="MutL_Trans"/>
    <property type="match status" value="1"/>
</dbReference>
<proteinExistence type="inferred from homology"/>
<dbReference type="EMBL" id="JBEPMO010000001">
    <property type="protein sequence ID" value="MET3730681.1"/>
    <property type="molecule type" value="Genomic_DNA"/>
</dbReference>
<dbReference type="NCBIfam" id="TIGR00585">
    <property type="entry name" value="mutl"/>
    <property type="match status" value="1"/>
</dbReference>
<comment type="caution">
    <text evidence="8">The sequence shown here is derived from an EMBL/GenBank/DDBJ whole genome shotgun (WGS) entry which is preliminary data.</text>
</comment>
<dbReference type="CDD" id="cd16926">
    <property type="entry name" value="HATPase_MutL-MLH-PMS-like"/>
    <property type="match status" value="1"/>
</dbReference>
<feature type="domain" description="MutL C-terminal dimerisation" evidence="6">
    <location>
        <begin position="416"/>
        <end position="553"/>
    </location>
</feature>
<dbReference type="InterPro" id="IPR014762">
    <property type="entry name" value="DNA_mismatch_repair_CS"/>
</dbReference>
<dbReference type="Pfam" id="PF13589">
    <property type="entry name" value="HATPase_c_3"/>
    <property type="match status" value="1"/>
</dbReference>